<gene>
    <name evidence="1" type="ORF">MettiDRAFT_1239</name>
</gene>
<proteinExistence type="predicted"/>
<dbReference type="AlphaFoldDB" id="W9DNR5"/>
<comment type="caution">
    <text evidence="1">The sequence shown here is derived from an EMBL/GenBank/DDBJ whole genome shotgun (WGS) entry which is preliminary data.</text>
</comment>
<accession>W9DNR5</accession>
<evidence type="ECO:0000313" key="1">
    <source>
        <dbReference type="EMBL" id="ETA67804.1"/>
    </source>
</evidence>
<organism evidence="1 2">
    <name type="scientific">Methanolobus tindarius DSM 2278</name>
    <dbReference type="NCBI Taxonomy" id="1090322"/>
    <lineage>
        <taxon>Archaea</taxon>
        <taxon>Methanobacteriati</taxon>
        <taxon>Methanobacteriota</taxon>
        <taxon>Stenosarchaea group</taxon>
        <taxon>Methanomicrobia</taxon>
        <taxon>Methanosarcinales</taxon>
        <taxon>Methanosarcinaceae</taxon>
        <taxon>Methanolobus</taxon>
    </lineage>
</organism>
<keyword evidence="2" id="KW-1185">Reference proteome</keyword>
<reference evidence="1 2" key="1">
    <citation type="submission" date="2013-08" db="EMBL/GenBank/DDBJ databases">
        <authorList>
            <consortium name="DOE Joint Genome Institute"/>
            <person name="Eisen J."/>
            <person name="Huntemann M."/>
            <person name="Han J."/>
            <person name="Chen A."/>
            <person name="Kyrpides N."/>
            <person name="Mavromatis K."/>
            <person name="Markowitz V."/>
            <person name="Palaniappan K."/>
            <person name="Ivanova N."/>
            <person name="Schaumberg A."/>
            <person name="Pati A."/>
            <person name="Liolios K."/>
            <person name="Nordberg H.P."/>
            <person name="Cantor M.N."/>
            <person name="Hua S.X."/>
            <person name="Woyke T."/>
        </authorList>
    </citation>
    <scope>NUCLEOTIDE SEQUENCE [LARGE SCALE GENOMIC DNA]</scope>
    <source>
        <strain evidence="1 2">DSM 2278</strain>
    </source>
</reference>
<dbReference type="EMBL" id="AZAJ01000001">
    <property type="protein sequence ID" value="ETA67804.1"/>
    <property type="molecule type" value="Genomic_DNA"/>
</dbReference>
<dbReference type="Proteomes" id="UP000019483">
    <property type="component" value="Unassembled WGS sequence"/>
</dbReference>
<evidence type="ECO:0000313" key="2">
    <source>
        <dbReference type="Proteomes" id="UP000019483"/>
    </source>
</evidence>
<protein>
    <submittedName>
        <fullName evidence="1">Uncharacterized protein</fullName>
    </submittedName>
</protein>
<name>W9DNR5_METTI</name>
<sequence length="95" mass="10896">MPRLKDVNSESTKIRRKFLESLSKEDKLDEGMVRSELRAEHKIKPEEGKTHVMFKEMGDNGLIIEKNETDGQIRAIITEQGIGYLKCMKDFGIGK</sequence>
<dbReference type="STRING" id="1090322.MettiDRAFT_1239"/>